<gene>
    <name evidence="6" type="ORF">A3F28_03755</name>
</gene>
<keyword evidence="2" id="KW-0731">Sigma factor</keyword>
<dbReference type="InterPro" id="IPR007630">
    <property type="entry name" value="RNA_pol_sigma70_r4"/>
</dbReference>
<evidence type="ECO:0000256" key="4">
    <source>
        <dbReference type="ARBA" id="ARBA00023163"/>
    </source>
</evidence>
<sequence length="311" mass="35145">MSTFATIGEVPAPTAGHLLTIDEQDRLEKAAAEGDTAAAERLFTSYLPLVKKVSGRFQSAQLGRSDLFQAGSIGLLLAVRTFNPARGWKFITYAWKMIDYEIIRETRRHRFGTGVGRLSCRMVFEAVDARISRGLPMPTDEEISAETGLPLSKVRMVFTARSAEHGKNSDIDPELDRRAGGQRPDLRLRLLEELRELEEFRTALLLMLDRRLKPKCREVMLLRYGLDDEAEPLDLPAISKHLGVSKQRVEQLEKKGLRMLVWGFKIADHGDPDQETKLAIKKLRKQIARIRNIPDLREAIQADFSRPTGNA</sequence>
<dbReference type="Gene3D" id="1.20.140.160">
    <property type="match status" value="1"/>
</dbReference>
<comment type="caution">
    <text evidence="6">The sequence shown here is derived from an EMBL/GenBank/DDBJ whole genome shotgun (WGS) entry which is preliminary data.</text>
</comment>
<keyword evidence="3" id="KW-0238">DNA-binding</keyword>
<dbReference type="NCBIfam" id="TIGR02937">
    <property type="entry name" value="sigma70-ECF"/>
    <property type="match status" value="1"/>
</dbReference>
<dbReference type="PROSITE" id="PS00715">
    <property type="entry name" value="SIGMA70_1"/>
    <property type="match status" value="1"/>
</dbReference>
<dbReference type="PRINTS" id="PR00046">
    <property type="entry name" value="SIGMA70FCT"/>
</dbReference>
<dbReference type="PANTHER" id="PTHR30603">
    <property type="entry name" value="RNA POLYMERASE SIGMA FACTOR RPO"/>
    <property type="match status" value="1"/>
</dbReference>
<keyword evidence="4" id="KW-0804">Transcription</keyword>
<evidence type="ECO:0000256" key="1">
    <source>
        <dbReference type="ARBA" id="ARBA00023015"/>
    </source>
</evidence>
<protein>
    <recommendedName>
        <fullName evidence="5">RNA polymerase sigma-70 domain-containing protein</fullName>
    </recommendedName>
</protein>
<dbReference type="PANTHER" id="PTHR30603:SF47">
    <property type="entry name" value="RNA POLYMERASE SIGMA FACTOR SIGD, CHLOROPLASTIC"/>
    <property type="match status" value="1"/>
</dbReference>
<dbReference type="Gene3D" id="1.20.120.1810">
    <property type="match status" value="1"/>
</dbReference>
<evidence type="ECO:0000256" key="2">
    <source>
        <dbReference type="ARBA" id="ARBA00023082"/>
    </source>
</evidence>
<proteinExistence type="predicted"/>
<dbReference type="Pfam" id="PF04545">
    <property type="entry name" value="Sigma70_r4"/>
    <property type="match status" value="1"/>
</dbReference>
<dbReference type="GO" id="GO:0003677">
    <property type="term" value="F:DNA binding"/>
    <property type="evidence" value="ECO:0007669"/>
    <property type="project" value="UniProtKB-KW"/>
</dbReference>
<dbReference type="GO" id="GO:0016987">
    <property type="term" value="F:sigma factor activity"/>
    <property type="evidence" value="ECO:0007669"/>
    <property type="project" value="UniProtKB-KW"/>
</dbReference>
<dbReference type="Proteomes" id="UP000176598">
    <property type="component" value="Unassembled WGS sequence"/>
</dbReference>
<dbReference type="Pfam" id="PF04542">
    <property type="entry name" value="Sigma70_r2"/>
    <property type="match status" value="1"/>
</dbReference>
<feature type="domain" description="RNA polymerase sigma-70" evidence="5">
    <location>
        <begin position="66"/>
        <end position="79"/>
    </location>
</feature>
<keyword evidence="1" id="KW-0805">Transcription regulation</keyword>
<dbReference type="InterPro" id="IPR014284">
    <property type="entry name" value="RNA_pol_sigma-70_dom"/>
</dbReference>
<evidence type="ECO:0000313" key="6">
    <source>
        <dbReference type="EMBL" id="OGL77353.1"/>
    </source>
</evidence>
<evidence type="ECO:0000313" key="7">
    <source>
        <dbReference type="Proteomes" id="UP000176598"/>
    </source>
</evidence>
<dbReference type="InterPro" id="IPR013324">
    <property type="entry name" value="RNA_pol_sigma_r3/r4-like"/>
</dbReference>
<dbReference type="AlphaFoldDB" id="A0A1F7UGH4"/>
<dbReference type="SUPFAM" id="SSF88946">
    <property type="entry name" value="Sigma2 domain of RNA polymerase sigma factors"/>
    <property type="match status" value="1"/>
</dbReference>
<dbReference type="InterPro" id="IPR000943">
    <property type="entry name" value="RNA_pol_sigma70"/>
</dbReference>
<dbReference type="InterPro" id="IPR007627">
    <property type="entry name" value="RNA_pol_sigma70_r2"/>
</dbReference>
<evidence type="ECO:0000256" key="3">
    <source>
        <dbReference type="ARBA" id="ARBA00023125"/>
    </source>
</evidence>
<accession>A0A1F7UGH4</accession>
<dbReference type="InterPro" id="IPR050239">
    <property type="entry name" value="Sigma-70_RNA_pol_init_factors"/>
</dbReference>
<dbReference type="SUPFAM" id="SSF88659">
    <property type="entry name" value="Sigma3 and sigma4 domains of RNA polymerase sigma factors"/>
    <property type="match status" value="1"/>
</dbReference>
<dbReference type="EMBL" id="MGEG01000065">
    <property type="protein sequence ID" value="OGL77353.1"/>
    <property type="molecule type" value="Genomic_DNA"/>
</dbReference>
<organism evidence="6 7">
    <name type="scientific">Candidatus Uhrbacteria bacterium RIFCSPHIGHO2_12_FULL_57_11</name>
    <dbReference type="NCBI Taxonomy" id="1802398"/>
    <lineage>
        <taxon>Bacteria</taxon>
        <taxon>Candidatus Uhriibacteriota</taxon>
    </lineage>
</organism>
<reference evidence="6 7" key="1">
    <citation type="journal article" date="2016" name="Nat. Commun.">
        <title>Thousands of microbial genomes shed light on interconnected biogeochemical processes in an aquifer system.</title>
        <authorList>
            <person name="Anantharaman K."/>
            <person name="Brown C.T."/>
            <person name="Hug L.A."/>
            <person name="Sharon I."/>
            <person name="Castelle C.J."/>
            <person name="Probst A.J."/>
            <person name="Thomas B.C."/>
            <person name="Singh A."/>
            <person name="Wilkins M.J."/>
            <person name="Karaoz U."/>
            <person name="Brodie E.L."/>
            <person name="Williams K.H."/>
            <person name="Hubbard S.S."/>
            <person name="Banfield J.F."/>
        </authorList>
    </citation>
    <scope>NUCLEOTIDE SEQUENCE [LARGE SCALE GENOMIC DNA]</scope>
</reference>
<dbReference type="InterPro" id="IPR013325">
    <property type="entry name" value="RNA_pol_sigma_r2"/>
</dbReference>
<dbReference type="GO" id="GO:0006352">
    <property type="term" value="P:DNA-templated transcription initiation"/>
    <property type="evidence" value="ECO:0007669"/>
    <property type="project" value="InterPro"/>
</dbReference>
<evidence type="ECO:0000259" key="5">
    <source>
        <dbReference type="PROSITE" id="PS00715"/>
    </source>
</evidence>
<name>A0A1F7UGH4_9BACT</name>